<evidence type="ECO:0000259" key="2">
    <source>
        <dbReference type="SMART" id="SM00900"/>
    </source>
</evidence>
<feature type="transmembrane region" description="Helical" evidence="1">
    <location>
        <begin position="453"/>
        <end position="472"/>
    </location>
</feature>
<dbReference type="GO" id="GO:0016020">
    <property type="term" value="C:membrane"/>
    <property type="evidence" value="ECO:0007669"/>
    <property type="project" value="InterPro"/>
</dbReference>
<dbReference type="Pfam" id="PF04205">
    <property type="entry name" value="FMN_bind"/>
    <property type="match status" value="1"/>
</dbReference>
<protein>
    <submittedName>
        <fullName evidence="3">Electron transport complex subunit RsxG</fullName>
    </submittedName>
</protein>
<dbReference type="InterPro" id="IPR017896">
    <property type="entry name" value="4Fe4S_Fe-S-bd"/>
</dbReference>
<dbReference type="KEGG" id="rlc:K227x_16800"/>
<dbReference type="Pfam" id="PF12801">
    <property type="entry name" value="Fer4_5"/>
    <property type="match status" value="2"/>
</dbReference>
<keyword evidence="1" id="KW-0812">Transmembrane</keyword>
<evidence type="ECO:0000313" key="3">
    <source>
        <dbReference type="EMBL" id="QDT03298.1"/>
    </source>
</evidence>
<keyword evidence="1" id="KW-0472">Membrane</keyword>
<keyword evidence="1" id="KW-1133">Transmembrane helix</keyword>
<accession>A0A517N8G8</accession>
<sequence length="556" mass="60126">MQAARVVLVGALLLSIPRPRDARPVASGDPPPIDAVRLLLIDSVLLDSALPESGQSEPGSIADRVTLGDHDDHGLWALQDDAGNTLGSVARTLPTAQDVVGYRGPTEALILFDPDLVIVAVDVLNSADTTEHVAAVRDDAGFLNQFAGWAWGGPSGDVRIDGVSGATLTSLAMAQGVMRRIGGDRPSLVFPDEITADEREEWIQSDDTASRLVRTGPLSDKIIGYQGPTELLLRLRADDRVEKLAIRHSFDNEPYVDYVRTERSFWKRFEGQSLDELSRLDPQAAGIEGVSGATMTSMAVADTLVAAAAESVRRQKMTSESAKRNAAPWVRWTMADGVTIGILLIAGIASRWGWFRSRWGRMAWLISVVVVIGFWAGNLVSMALVAGWATEGIAWRLAPGLAAIAAVALLVPPLTKANPYCNHLCPHGALQQLVRPKPKSRRHLRLSRRTHSVLTWGPGVTLVIAYLALLAMPTLDLASWEPFHAYLVRIAGWGSIGLALLTIAVSALVPMAYCRVGCPTGRLIEYLRLRATSHRWGPADTVACGLLSIAWAVRWL</sequence>
<dbReference type="Proteomes" id="UP000318538">
    <property type="component" value="Chromosome"/>
</dbReference>
<organism evidence="3 4">
    <name type="scientific">Rubripirellula lacrimiformis</name>
    <dbReference type="NCBI Taxonomy" id="1930273"/>
    <lineage>
        <taxon>Bacteria</taxon>
        <taxon>Pseudomonadati</taxon>
        <taxon>Planctomycetota</taxon>
        <taxon>Planctomycetia</taxon>
        <taxon>Pirellulales</taxon>
        <taxon>Pirellulaceae</taxon>
        <taxon>Rubripirellula</taxon>
    </lineage>
</organism>
<dbReference type="RefSeq" id="WP_218933848.1">
    <property type="nucleotide sequence ID" value="NZ_CP036525.1"/>
</dbReference>
<evidence type="ECO:0000313" key="4">
    <source>
        <dbReference type="Proteomes" id="UP000318538"/>
    </source>
</evidence>
<gene>
    <name evidence="3" type="primary">rsxG</name>
    <name evidence="3" type="ORF">K227x_16800</name>
</gene>
<feature type="transmembrane region" description="Helical" evidence="1">
    <location>
        <begin position="393"/>
        <end position="411"/>
    </location>
</feature>
<dbReference type="GO" id="GO:0010181">
    <property type="term" value="F:FMN binding"/>
    <property type="evidence" value="ECO:0007669"/>
    <property type="project" value="InterPro"/>
</dbReference>
<dbReference type="AlphaFoldDB" id="A0A517N8G8"/>
<dbReference type="SMART" id="SM00900">
    <property type="entry name" value="FMN_bind"/>
    <property type="match status" value="2"/>
</dbReference>
<reference evidence="3 4" key="1">
    <citation type="submission" date="2019-02" db="EMBL/GenBank/DDBJ databases">
        <title>Deep-cultivation of Planctomycetes and their phenomic and genomic characterization uncovers novel biology.</title>
        <authorList>
            <person name="Wiegand S."/>
            <person name="Jogler M."/>
            <person name="Boedeker C."/>
            <person name="Pinto D."/>
            <person name="Vollmers J."/>
            <person name="Rivas-Marin E."/>
            <person name="Kohn T."/>
            <person name="Peeters S.H."/>
            <person name="Heuer A."/>
            <person name="Rast P."/>
            <person name="Oberbeckmann S."/>
            <person name="Bunk B."/>
            <person name="Jeske O."/>
            <person name="Meyerdierks A."/>
            <person name="Storesund J.E."/>
            <person name="Kallscheuer N."/>
            <person name="Luecker S."/>
            <person name="Lage O.M."/>
            <person name="Pohl T."/>
            <person name="Merkel B.J."/>
            <person name="Hornburger P."/>
            <person name="Mueller R.-W."/>
            <person name="Bruemmer F."/>
            <person name="Labrenz M."/>
            <person name="Spormann A.M."/>
            <person name="Op den Camp H."/>
            <person name="Overmann J."/>
            <person name="Amann R."/>
            <person name="Jetten M.S.M."/>
            <person name="Mascher T."/>
            <person name="Medema M.H."/>
            <person name="Devos D.P."/>
            <person name="Kaster A.-K."/>
            <person name="Ovreas L."/>
            <person name="Rohde M."/>
            <person name="Galperin M.Y."/>
            <person name="Jogler C."/>
        </authorList>
    </citation>
    <scope>NUCLEOTIDE SEQUENCE [LARGE SCALE GENOMIC DNA]</scope>
    <source>
        <strain evidence="3 4">K22_7</strain>
    </source>
</reference>
<feature type="domain" description="FMN-binding" evidence="2">
    <location>
        <begin position="101"/>
        <end position="184"/>
    </location>
</feature>
<feature type="transmembrane region" description="Helical" evidence="1">
    <location>
        <begin position="329"/>
        <end position="350"/>
    </location>
</feature>
<keyword evidence="4" id="KW-1185">Reference proteome</keyword>
<feature type="transmembrane region" description="Helical" evidence="1">
    <location>
        <begin position="492"/>
        <end position="514"/>
    </location>
</feature>
<proteinExistence type="predicted"/>
<name>A0A517N8G8_9BACT</name>
<feature type="domain" description="FMN-binding" evidence="2">
    <location>
        <begin position="224"/>
        <end position="311"/>
    </location>
</feature>
<dbReference type="EMBL" id="CP036525">
    <property type="protein sequence ID" value="QDT03298.1"/>
    <property type="molecule type" value="Genomic_DNA"/>
</dbReference>
<dbReference type="InterPro" id="IPR007329">
    <property type="entry name" value="FMN-bd"/>
</dbReference>
<evidence type="ECO:0000256" key="1">
    <source>
        <dbReference type="SAM" id="Phobius"/>
    </source>
</evidence>
<feature type="transmembrane region" description="Helical" evidence="1">
    <location>
        <begin position="362"/>
        <end position="387"/>
    </location>
</feature>